<feature type="region of interest" description="Disordered" evidence="1">
    <location>
        <begin position="82"/>
        <end position="136"/>
    </location>
</feature>
<dbReference type="AlphaFoldDB" id="A0A4Z2JCD1"/>
<evidence type="ECO:0000256" key="1">
    <source>
        <dbReference type="SAM" id="MobiDB-lite"/>
    </source>
</evidence>
<evidence type="ECO:0000313" key="3">
    <source>
        <dbReference type="Proteomes" id="UP000314294"/>
    </source>
</evidence>
<reference evidence="2 3" key="1">
    <citation type="submission" date="2019-03" db="EMBL/GenBank/DDBJ databases">
        <title>First draft genome of Liparis tanakae, snailfish: a comprehensive survey of snailfish specific genes.</title>
        <authorList>
            <person name="Kim W."/>
            <person name="Song I."/>
            <person name="Jeong J.-H."/>
            <person name="Kim D."/>
            <person name="Kim S."/>
            <person name="Ryu S."/>
            <person name="Song J.Y."/>
            <person name="Lee S.K."/>
        </authorList>
    </citation>
    <scope>NUCLEOTIDE SEQUENCE [LARGE SCALE GENOMIC DNA]</scope>
    <source>
        <tissue evidence="2">Muscle</tissue>
    </source>
</reference>
<sequence length="136" mass="14708">MCRRSAPSPGPSLAPPRSPLLKAVRYEEAERRRLERNVRDRNEVAARLLQQSGAEALTIKPISGSLQRSNIVCIRHVPVHSDCSAGSVSHRGGRQRCRGNGERLNGGCGEVVFSERSPSDGLDGNVGKGRDPAEQT</sequence>
<feature type="region of interest" description="Disordered" evidence="1">
    <location>
        <begin position="1"/>
        <end position="21"/>
    </location>
</feature>
<keyword evidence="3" id="KW-1185">Reference proteome</keyword>
<protein>
    <submittedName>
        <fullName evidence="2">Uncharacterized protein</fullName>
    </submittedName>
</protein>
<gene>
    <name evidence="2" type="ORF">EYF80_002480</name>
</gene>
<evidence type="ECO:0000313" key="2">
    <source>
        <dbReference type="EMBL" id="TNN87278.1"/>
    </source>
</evidence>
<dbReference type="Proteomes" id="UP000314294">
    <property type="component" value="Unassembled WGS sequence"/>
</dbReference>
<accession>A0A4Z2JCD1</accession>
<dbReference type="EMBL" id="SRLO01000011">
    <property type="protein sequence ID" value="TNN87278.1"/>
    <property type="molecule type" value="Genomic_DNA"/>
</dbReference>
<proteinExistence type="predicted"/>
<comment type="caution">
    <text evidence="2">The sequence shown here is derived from an EMBL/GenBank/DDBJ whole genome shotgun (WGS) entry which is preliminary data.</text>
</comment>
<feature type="compositionally biased region" description="Pro residues" evidence="1">
    <location>
        <begin position="8"/>
        <end position="18"/>
    </location>
</feature>
<organism evidence="2 3">
    <name type="scientific">Liparis tanakae</name>
    <name type="common">Tanaka's snailfish</name>
    <dbReference type="NCBI Taxonomy" id="230148"/>
    <lineage>
        <taxon>Eukaryota</taxon>
        <taxon>Metazoa</taxon>
        <taxon>Chordata</taxon>
        <taxon>Craniata</taxon>
        <taxon>Vertebrata</taxon>
        <taxon>Euteleostomi</taxon>
        <taxon>Actinopterygii</taxon>
        <taxon>Neopterygii</taxon>
        <taxon>Teleostei</taxon>
        <taxon>Neoteleostei</taxon>
        <taxon>Acanthomorphata</taxon>
        <taxon>Eupercaria</taxon>
        <taxon>Perciformes</taxon>
        <taxon>Cottioidei</taxon>
        <taxon>Cottales</taxon>
        <taxon>Liparidae</taxon>
        <taxon>Liparis</taxon>
    </lineage>
</organism>
<name>A0A4Z2JCD1_9TELE</name>